<gene>
    <name evidence="2" type="ORF">DPMN_159022</name>
</gene>
<feature type="compositionally biased region" description="Polar residues" evidence="1">
    <location>
        <begin position="1"/>
        <end position="11"/>
    </location>
</feature>
<proteinExistence type="predicted"/>
<dbReference type="Proteomes" id="UP000828390">
    <property type="component" value="Unassembled WGS sequence"/>
</dbReference>
<evidence type="ECO:0000313" key="2">
    <source>
        <dbReference type="EMBL" id="KAH3781196.1"/>
    </source>
</evidence>
<name>A0A9D4EMH9_DREPO</name>
<protein>
    <submittedName>
        <fullName evidence="2">Uncharacterized protein</fullName>
    </submittedName>
</protein>
<sequence>MFQTDKNTIRTSEYWRGNGSSPALTRRTHERFLADSDSDFVLTTINLKIKNISKDLKDNRSISSRDMCQVYRPEHP</sequence>
<keyword evidence="3" id="KW-1185">Reference proteome</keyword>
<evidence type="ECO:0000313" key="3">
    <source>
        <dbReference type="Proteomes" id="UP000828390"/>
    </source>
</evidence>
<reference evidence="2" key="1">
    <citation type="journal article" date="2019" name="bioRxiv">
        <title>The Genome of the Zebra Mussel, Dreissena polymorpha: A Resource for Invasive Species Research.</title>
        <authorList>
            <person name="McCartney M.A."/>
            <person name="Auch B."/>
            <person name="Kono T."/>
            <person name="Mallez S."/>
            <person name="Zhang Y."/>
            <person name="Obille A."/>
            <person name="Becker A."/>
            <person name="Abrahante J.E."/>
            <person name="Garbe J."/>
            <person name="Badalamenti J.P."/>
            <person name="Herman A."/>
            <person name="Mangelson H."/>
            <person name="Liachko I."/>
            <person name="Sullivan S."/>
            <person name="Sone E.D."/>
            <person name="Koren S."/>
            <person name="Silverstein K.A.T."/>
            <person name="Beckman K.B."/>
            <person name="Gohl D.M."/>
        </authorList>
    </citation>
    <scope>NUCLEOTIDE SEQUENCE</scope>
    <source>
        <strain evidence="2">Duluth1</strain>
        <tissue evidence="2">Whole animal</tissue>
    </source>
</reference>
<comment type="caution">
    <text evidence="2">The sequence shown here is derived from an EMBL/GenBank/DDBJ whole genome shotgun (WGS) entry which is preliminary data.</text>
</comment>
<evidence type="ECO:0000256" key="1">
    <source>
        <dbReference type="SAM" id="MobiDB-lite"/>
    </source>
</evidence>
<dbReference type="EMBL" id="JAIWYP010000008">
    <property type="protein sequence ID" value="KAH3781196.1"/>
    <property type="molecule type" value="Genomic_DNA"/>
</dbReference>
<organism evidence="2 3">
    <name type="scientific">Dreissena polymorpha</name>
    <name type="common">Zebra mussel</name>
    <name type="synonym">Mytilus polymorpha</name>
    <dbReference type="NCBI Taxonomy" id="45954"/>
    <lineage>
        <taxon>Eukaryota</taxon>
        <taxon>Metazoa</taxon>
        <taxon>Spiralia</taxon>
        <taxon>Lophotrochozoa</taxon>
        <taxon>Mollusca</taxon>
        <taxon>Bivalvia</taxon>
        <taxon>Autobranchia</taxon>
        <taxon>Heteroconchia</taxon>
        <taxon>Euheterodonta</taxon>
        <taxon>Imparidentia</taxon>
        <taxon>Neoheterodontei</taxon>
        <taxon>Myida</taxon>
        <taxon>Dreissenoidea</taxon>
        <taxon>Dreissenidae</taxon>
        <taxon>Dreissena</taxon>
    </lineage>
</organism>
<reference evidence="2" key="2">
    <citation type="submission" date="2020-11" db="EMBL/GenBank/DDBJ databases">
        <authorList>
            <person name="McCartney M.A."/>
            <person name="Auch B."/>
            <person name="Kono T."/>
            <person name="Mallez S."/>
            <person name="Becker A."/>
            <person name="Gohl D.M."/>
            <person name="Silverstein K.A.T."/>
            <person name="Koren S."/>
            <person name="Bechman K.B."/>
            <person name="Herman A."/>
            <person name="Abrahante J.E."/>
            <person name="Garbe J."/>
        </authorList>
    </citation>
    <scope>NUCLEOTIDE SEQUENCE</scope>
    <source>
        <strain evidence="2">Duluth1</strain>
        <tissue evidence="2">Whole animal</tissue>
    </source>
</reference>
<dbReference type="AlphaFoldDB" id="A0A9D4EMH9"/>
<accession>A0A9D4EMH9</accession>
<feature type="region of interest" description="Disordered" evidence="1">
    <location>
        <begin position="1"/>
        <end position="22"/>
    </location>
</feature>